<protein>
    <submittedName>
        <fullName evidence="1">Uncharacterized protein</fullName>
    </submittedName>
</protein>
<dbReference type="Proteomes" id="UP000237000">
    <property type="component" value="Unassembled WGS sequence"/>
</dbReference>
<accession>A0A2P5DX13</accession>
<reference evidence="2" key="1">
    <citation type="submission" date="2016-06" db="EMBL/GenBank/DDBJ databases">
        <title>Parallel loss of symbiosis genes in relatives of nitrogen-fixing non-legume Parasponia.</title>
        <authorList>
            <person name="Van Velzen R."/>
            <person name="Holmer R."/>
            <person name="Bu F."/>
            <person name="Rutten L."/>
            <person name="Van Zeijl A."/>
            <person name="Liu W."/>
            <person name="Santuari L."/>
            <person name="Cao Q."/>
            <person name="Sharma T."/>
            <person name="Shen D."/>
            <person name="Roswanjaya Y."/>
            <person name="Wardhani T."/>
            <person name="Kalhor M.S."/>
            <person name="Jansen J."/>
            <person name="Van den Hoogen J."/>
            <person name="Gungor B."/>
            <person name="Hartog M."/>
            <person name="Hontelez J."/>
            <person name="Verver J."/>
            <person name="Yang W.-C."/>
            <person name="Schijlen E."/>
            <person name="Repin R."/>
            <person name="Schilthuizen M."/>
            <person name="Schranz E."/>
            <person name="Heidstra R."/>
            <person name="Miyata K."/>
            <person name="Fedorova E."/>
            <person name="Kohlen W."/>
            <person name="Bisseling T."/>
            <person name="Smit S."/>
            <person name="Geurts R."/>
        </authorList>
    </citation>
    <scope>NUCLEOTIDE SEQUENCE [LARGE SCALE GENOMIC DNA]</scope>
    <source>
        <strain evidence="2">cv. RG33-2</strain>
    </source>
</reference>
<evidence type="ECO:0000313" key="1">
    <source>
        <dbReference type="EMBL" id="PON77834.1"/>
    </source>
</evidence>
<dbReference type="EMBL" id="JXTC01000244">
    <property type="protein sequence ID" value="PON77834.1"/>
    <property type="molecule type" value="Genomic_DNA"/>
</dbReference>
<name>A0A2P5DX13_TREOI</name>
<comment type="caution">
    <text evidence="1">The sequence shown here is derived from an EMBL/GenBank/DDBJ whole genome shotgun (WGS) entry which is preliminary data.</text>
</comment>
<evidence type="ECO:0000313" key="2">
    <source>
        <dbReference type="Proteomes" id="UP000237000"/>
    </source>
</evidence>
<dbReference type="InParanoid" id="A0A2P5DX13"/>
<proteinExistence type="predicted"/>
<sequence length="66" mass="7011">MCSQASRHILRVRLIPGSMNFPSGLGHNLSSQDISLGPVTWSRVARHSSKSRRAASGFGVSLGSCT</sequence>
<dbReference type="AlphaFoldDB" id="A0A2P5DX13"/>
<gene>
    <name evidence="1" type="ORF">TorRG33x02_239500</name>
</gene>
<organism evidence="1 2">
    <name type="scientific">Trema orientale</name>
    <name type="common">Charcoal tree</name>
    <name type="synonym">Celtis orientalis</name>
    <dbReference type="NCBI Taxonomy" id="63057"/>
    <lineage>
        <taxon>Eukaryota</taxon>
        <taxon>Viridiplantae</taxon>
        <taxon>Streptophyta</taxon>
        <taxon>Embryophyta</taxon>
        <taxon>Tracheophyta</taxon>
        <taxon>Spermatophyta</taxon>
        <taxon>Magnoliopsida</taxon>
        <taxon>eudicotyledons</taxon>
        <taxon>Gunneridae</taxon>
        <taxon>Pentapetalae</taxon>
        <taxon>rosids</taxon>
        <taxon>fabids</taxon>
        <taxon>Rosales</taxon>
        <taxon>Cannabaceae</taxon>
        <taxon>Trema</taxon>
    </lineage>
</organism>
<keyword evidence="2" id="KW-1185">Reference proteome</keyword>